<dbReference type="VEuPathDB" id="FungiDB:PSTT_03993"/>
<accession>A0A2S4VU38</accession>
<dbReference type="VEuPathDB" id="FungiDB:PSHT_01651"/>
<evidence type="ECO:0000313" key="3">
    <source>
        <dbReference type="Proteomes" id="UP000239156"/>
    </source>
</evidence>
<reference evidence="2" key="1">
    <citation type="submission" date="2017-12" db="EMBL/GenBank/DDBJ databases">
        <title>Gene loss provides genomic basis for host adaptation in cereal stripe rust fungi.</title>
        <authorList>
            <person name="Xia C."/>
        </authorList>
    </citation>
    <scope>NUCLEOTIDE SEQUENCE [LARGE SCALE GENOMIC DNA]</scope>
    <source>
        <strain evidence="2">93-210</strain>
    </source>
</reference>
<evidence type="ECO:0008006" key="4">
    <source>
        <dbReference type="Google" id="ProtNLM"/>
    </source>
</evidence>
<organism evidence="2 3">
    <name type="scientific">Puccinia striiformis</name>
    <dbReference type="NCBI Taxonomy" id="27350"/>
    <lineage>
        <taxon>Eukaryota</taxon>
        <taxon>Fungi</taxon>
        <taxon>Dikarya</taxon>
        <taxon>Basidiomycota</taxon>
        <taxon>Pucciniomycotina</taxon>
        <taxon>Pucciniomycetes</taxon>
        <taxon>Pucciniales</taxon>
        <taxon>Pucciniaceae</taxon>
        <taxon>Puccinia</taxon>
    </lineage>
</organism>
<evidence type="ECO:0000313" key="2">
    <source>
        <dbReference type="EMBL" id="POW13025.1"/>
    </source>
</evidence>
<gene>
    <name evidence="2" type="ORF">PSTT_03993</name>
</gene>
<feature type="region of interest" description="Disordered" evidence="1">
    <location>
        <begin position="82"/>
        <end position="111"/>
    </location>
</feature>
<proteinExistence type="predicted"/>
<keyword evidence="3" id="KW-1185">Reference proteome</keyword>
<comment type="caution">
    <text evidence="2">The sequence shown here is derived from an EMBL/GenBank/DDBJ whole genome shotgun (WGS) entry which is preliminary data.</text>
</comment>
<name>A0A2S4VU38_9BASI</name>
<evidence type="ECO:0000256" key="1">
    <source>
        <dbReference type="SAM" id="MobiDB-lite"/>
    </source>
</evidence>
<dbReference type="AlphaFoldDB" id="A0A2S4VU38"/>
<dbReference type="EMBL" id="PKSL01000027">
    <property type="protein sequence ID" value="POW13025.1"/>
    <property type="molecule type" value="Genomic_DNA"/>
</dbReference>
<sequence length="349" mass="39160">MCIKNTPHISDLSEKLLYIGKVISTFDLEPKRYITAFLQSSHKQIVMNRRLWGADIGWRSTLEVLNSIKYLVCKTKAGARSVNEDQCPNPRPQVQDSSDVEEVTAPTKQTRPARVLDVDKDSDDEESGIEEISDAIPPITKEQQAMDEQELSEEAHEVYTNQRSQCYASYNPPYISNRRDKNKRRMIVYPCKTCEKHIHRLMYDTSPTNLSKHVASCLKKQKDIKESQKLAAMGVSGTGDINPRDVAQLCAIWCAKGARPFSALGEPGHIGILHPMVVRSLPSQKVISSEIGRLYTAVQESLMESLQKHTGAIYLGLDAWQSRNGFDILGTVIYCWVRTGDGGFKLDAS</sequence>
<dbReference type="VEuPathDB" id="FungiDB:PSHT_16105"/>
<dbReference type="Proteomes" id="UP000239156">
    <property type="component" value="Unassembled WGS sequence"/>
</dbReference>
<protein>
    <recommendedName>
        <fullName evidence="4">DUF659 domain-containing protein</fullName>
    </recommendedName>
</protein>